<feature type="compositionally biased region" description="Polar residues" evidence="1">
    <location>
        <begin position="90"/>
        <end position="105"/>
    </location>
</feature>
<sequence>MPLESHPAPLKHKTAKFSVPHRRKANRKRKKSRDEESLTSEDEMPSVKKLRKKHQIHSPKPSDSLQCHNQDKDPQPCSEHPHKHRFPFPSSESMNSEYTSKGNDQSFRESLNDDEAKEISLSDLKGGWDGWLQGNFLMKLTWDEYKNETDELTVEWAFHSGRGGQAKGALEDAIDPKLGKCTHQYCLGYLCCDSLDFKYHNGVWYWNGTKHTHDTFGSQKCLCPPQQTHLDALLKANPTATAAALQSGNMVSGESLLDISD</sequence>
<evidence type="ECO:0000256" key="1">
    <source>
        <dbReference type="SAM" id="MobiDB-lite"/>
    </source>
</evidence>
<accession>A0A0W0EX18</accession>
<evidence type="ECO:0000313" key="2">
    <source>
        <dbReference type="EMBL" id="KTB28466.1"/>
    </source>
</evidence>
<organism evidence="2 3">
    <name type="scientific">Moniliophthora roreri</name>
    <name type="common">Frosty pod rot fungus</name>
    <name type="synonym">Monilia roreri</name>
    <dbReference type="NCBI Taxonomy" id="221103"/>
    <lineage>
        <taxon>Eukaryota</taxon>
        <taxon>Fungi</taxon>
        <taxon>Dikarya</taxon>
        <taxon>Basidiomycota</taxon>
        <taxon>Agaricomycotina</taxon>
        <taxon>Agaricomycetes</taxon>
        <taxon>Agaricomycetidae</taxon>
        <taxon>Agaricales</taxon>
        <taxon>Marasmiineae</taxon>
        <taxon>Marasmiaceae</taxon>
        <taxon>Moniliophthora</taxon>
    </lineage>
</organism>
<feature type="region of interest" description="Disordered" evidence="1">
    <location>
        <begin position="1"/>
        <end position="110"/>
    </location>
</feature>
<dbReference type="EMBL" id="LATX01002473">
    <property type="protein sequence ID" value="KTB28466.1"/>
    <property type="molecule type" value="Genomic_DNA"/>
</dbReference>
<comment type="caution">
    <text evidence="2">The sequence shown here is derived from an EMBL/GenBank/DDBJ whole genome shotgun (WGS) entry which is preliminary data.</text>
</comment>
<dbReference type="Proteomes" id="UP000054988">
    <property type="component" value="Unassembled WGS sequence"/>
</dbReference>
<reference evidence="2 3" key="1">
    <citation type="submission" date="2015-12" db="EMBL/GenBank/DDBJ databases">
        <title>Draft genome sequence of Moniliophthora roreri, the causal agent of frosty pod rot of cacao.</title>
        <authorList>
            <person name="Aime M.C."/>
            <person name="Diaz-Valderrama J.R."/>
            <person name="Kijpornyongpan T."/>
            <person name="Phillips-Mora W."/>
        </authorList>
    </citation>
    <scope>NUCLEOTIDE SEQUENCE [LARGE SCALE GENOMIC DNA]</scope>
    <source>
        <strain evidence="2 3">MCA 2952</strain>
    </source>
</reference>
<protein>
    <submittedName>
        <fullName evidence="2">Uncharacterized protein</fullName>
    </submittedName>
</protein>
<dbReference type="AlphaFoldDB" id="A0A0W0EX18"/>
<feature type="compositionally biased region" description="Basic residues" evidence="1">
    <location>
        <begin position="9"/>
        <end position="31"/>
    </location>
</feature>
<gene>
    <name evidence="2" type="ORF">WG66_18949</name>
</gene>
<proteinExistence type="predicted"/>
<evidence type="ECO:0000313" key="3">
    <source>
        <dbReference type="Proteomes" id="UP000054988"/>
    </source>
</evidence>
<name>A0A0W0EX18_MONRR</name>
<feature type="compositionally biased region" description="Basic residues" evidence="1">
    <location>
        <begin position="48"/>
        <end position="57"/>
    </location>
</feature>